<evidence type="ECO:0000256" key="5">
    <source>
        <dbReference type="SAM" id="Phobius"/>
    </source>
</evidence>
<keyword evidence="4 6" id="KW-0934">Plastid</keyword>
<keyword evidence="5" id="KW-0472">Membrane</keyword>
<protein>
    <recommendedName>
        <fullName evidence="3">Uncharacterized protein ycf33</fullName>
    </recommendedName>
</protein>
<feature type="transmembrane region" description="Helical" evidence="5">
    <location>
        <begin position="40"/>
        <end position="58"/>
    </location>
</feature>
<dbReference type="AlphaFoldDB" id="A0A4D6WW31"/>
<reference evidence="6" key="2">
    <citation type="submission" date="2019-04" db="EMBL/GenBank/DDBJ databases">
        <authorList>
            <person name="Pasella M."/>
        </authorList>
    </citation>
    <scope>NUCLEOTIDE SEQUENCE</scope>
</reference>
<evidence type="ECO:0000256" key="4">
    <source>
        <dbReference type="ARBA" id="ARBA00022640"/>
    </source>
</evidence>
<dbReference type="Pfam" id="PF05421">
    <property type="entry name" value="DUF751"/>
    <property type="match status" value="1"/>
</dbReference>
<comment type="subcellular location">
    <subcellularLocation>
        <location evidence="1">Plastid</location>
    </subcellularLocation>
</comment>
<gene>
    <name evidence="6" type="primary">ycf33</name>
</gene>
<dbReference type="GO" id="GO:0009536">
    <property type="term" value="C:plastid"/>
    <property type="evidence" value="ECO:0007669"/>
    <property type="project" value="UniProtKB-SubCell"/>
</dbReference>
<keyword evidence="5" id="KW-1133">Transmembrane helix</keyword>
<geneLocation type="plastid" evidence="6"/>
<feature type="transmembrane region" description="Helical" evidence="5">
    <location>
        <begin position="12"/>
        <end position="31"/>
    </location>
</feature>
<dbReference type="InterPro" id="IPR008470">
    <property type="entry name" value="Uncharacterised_Ycf33"/>
</dbReference>
<comment type="similarity">
    <text evidence="2">Belongs to the ycf33 family.</text>
</comment>
<reference evidence="6" key="1">
    <citation type="journal article" date="2019" name="Mol. Phylogenet. Evol.">
        <title>Morphological evolution and classification of the red algal order Ceramiales inferred using plastid phylogenomics.</title>
        <authorList>
            <person name="Diaz-Tapia P."/>
            <person name="Pasella M.M."/>
            <person name="Verbruggen H."/>
            <person name="Maggs C.A."/>
        </authorList>
    </citation>
    <scope>NUCLEOTIDE SEQUENCE</scope>
</reference>
<name>A0A4D6WW31_9FLOR</name>
<keyword evidence="5" id="KW-0812">Transmembrane</keyword>
<proteinExistence type="inferred from homology"/>
<evidence type="ECO:0000256" key="3">
    <source>
        <dbReference type="ARBA" id="ARBA00021584"/>
    </source>
</evidence>
<evidence type="ECO:0000256" key="2">
    <source>
        <dbReference type="ARBA" id="ARBA00010985"/>
    </source>
</evidence>
<dbReference type="EMBL" id="MK814659">
    <property type="protein sequence ID" value="QCI06808.1"/>
    <property type="molecule type" value="Genomic_DNA"/>
</dbReference>
<organism evidence="6">
    <name type="scientific">Gayliella sp</name>
    <dbReference type="NCBI Taxonomy" id="2575623"/>
    <lineage>
        <taxon>Eukaryota</taxon>
        <taxon>Rhodophyta</taxon>
        <taxon>Florideophyceae</taxon>
        <taxon>Rhodymeniophycidae</taxon>
        <taxon>Ceramiales</taxon>
        <taxon>Ceramiaceae</taxon>
        <taxon>Gayliella</taxon>
    </lineage>
</organism>
<evidence type="ECO:0000256" key="1">
    <source>
        <dbReference type="ARBA" id="ARBA00004474"/>
    </source>
</evidence>
<sequence length="65" mass="7801">MNNFWNNVYRFPRFFVSVIIGFFLVAFRPIYKKLKQQKNIIPFISLFAGIIYTTYSILKSMLDIN</sequence>
<evidence type="ECO:0000313" key="6">
    <source>
        <dbReference type="EMBL" id="QCI06808.1"/>
    </source>
</evidence>
<accession>A0A4D6WW31</accession>